<gene>
    <name evidence="2" type="ORF">E6L38_08170</name>
</gene>
<evidence type="ECO:0000313" key="2">
    <source>
        <dbReference type="EMBL" id="THJ29047.1"/>
    </source>
</evidence>
<evidence type="ECO:0000259" key="1">
    <source>
        <dbReference type="Pfam" id="PF04230"/>
    </source>
</evidence>
<proteinExistence type="predicted"/>
<dbReference type="AlphaFoldDB" id="A0A4S5BAF3"/>
<accession>A0A4S5BAF3</accession>
<dbReference type="InterPro" id="IPR007345">
    <property type="entry name" value="Polysacch_pyruvyl_Trfase"/>
</dbReference>
<dbReference type="EMBL" id="SSWL01000011">
    <property type="protein sequence ID" value="THJ29047.1"/>
    <property type="molecule type" value="Genomic_DNA"/>
</dbReference>
<reference evidence="2 3" key="1">
    <citation type="submission" date="2019-04" db="EMBL/GenBank/DDBJ databases">
        <title>Genome Announcement To Ensure Probiotic Safety of Bifidobacterium longum subsp infantis UBBI-01.</title>
        <authorList>
            <person name="Sulthana A."/>
            <person name="Lakshmi S.G."/>
            <person name="Madempudi R.S."/>
        </authorList>
    </citation>
    <scope>NUCLEOTIDE SEQUENCE [LARGE SCALE GENOMIC DNA]</scope>
    <source>
        <strain evidence="2 3">UBBI-01</strain>
    </source>
</reference>
<name>A0A4S5BAF3_BIFLI</name>
<dbReference type="GO" id="GO:0016740">
    <property type="term" value="F:transferase activity"/>
    <property type="evidence" value="ECO:0007669"/>
    <property type="project" value="UniProtKB-KW"/>
</dbReference>
<keyword evidence="2" id="KW-0808">Transferase</keyword>
<feature type="domain" description="Polysaccharide pyruvyl transferase" evidence="1">
    <location>
        <begin position="39"/>
        <end position="338"/>
    </location>
</feature>
<evidence type="ECO:0000313" key="3">
    <source>
        <dbReference type="Proteomes" id="UP000306697"/>
    </source>
</evidence>
<comment type="caution">
    <text evidence="2">The sequence shown here is derived from an EMBL/GenBank/DDBJ whole genome shotgun (WGS) entry which is preliminary data.</text>
</comment>
<sequence length="399" mass="44534">MTPSRHLMFKLRDMKWFNAGPRKSRARRHYLVSTAGQPNWGDEFITRAWIRFLAKSDPDSEIWLDCPNPSHSSLLLKDEHPHLHVVNTLWQLVWNTSDLLDDSEAAAQKIRGWIRDGGTPREDFGIDLLRSMDTVHLLGGGYINQLWKANVLLLVALAQLKELNPKVLLYGTGLGLAPLKGIDLFLARTSLTAFDHMSVRDSRSADIAGTERGFDDAFLEIANTGSDWLEQNASTRAFVCLQQDVVGRNPKAVKAAVDSLLLSGVEKSEPIFLVEAIPPEDSWSLDLFKDQWPGEVWLLPFSHLWNYGFPNAADTVWISSRFHMHLLGACAGARGIAMGFGNEYYDIKHGSLMDLGTGWANLDVSVDHPAPVSATASSKFPAESLCIARKKKREANQLY</sequence>
<organism evidence="2 3">
    <name type="scientific">Bifidobacterium longum subsp. infantis</name>
    <dbReference type="NCBI Taxonomy" id="1682"/>
    <lineage>
        <taxon>Bacteria</taxon>
        <taxon>Bacillati</taxon>
        <taxon>Actinomycetota</taxon>
        <taxon>Actinomycetes</taxon>
        <taxon>Bifidobacteriales</taxon>
        <taxon>Bifidobacteriaceae</taxon>
        <taxon>Bifidobacterium</taxon>
    </lineage>
</organism>
<dbReference type="Proteomes" id="UP000306697">
    <property type="component" value="Unassembled WGS sequence"/>
</dbReference>
<protein>
    <submittedName>
        <fullName evidence="2">Polysaccharide pyruvyl transferase family protein</fullName>
    </submittedName>
</protein>
<dbReference type="Pfam" id="PF04230">
    <property type="entry name" value="PS_pyruv_trans"/>
    <property type="match status" value="1"/>
</dbReference>